<accession>A0A120GPS2</accession>
<dbReference type="RefSeq" id="WP_061142209.1">
    <property type="nucleotide sequence ID" value="NZ_LNNH01000019.1"/>
</dbReference>
<dbReference type="PANTHER" id="PTHR35529:SF2">
    <property type="entry name" value="SPORULATION PROTEIN YTAF-RELATED"/>
    <property type="match status" value="1"/>
</dbReference>
<gene>
    <name evidence="6" type="ORF">AS888_06255</name>
</gene>
<dbReference type="EMBL" id="LNNH01000019">
    <property type="protein sequence ID" value="KWW20020.1"/>
    <property type="molecule type" value="Genomic_DNA"/>
</dbReference>
<keyword evidence="1" id="KW-1003">Cell membrane</keyword>
<keyword evidence="7" id="KW-1185">Reference proteome</keyword>
<feature type="transmembrane region" description="Helical" evidence="5">
    <location>
        <begin position="6"/>
        <end position="23"/>
    </location>
</feature>
<dbReference type="PANTHER" id="PTHR35529">
    <property type="entry name" value="MANGANESE EFFLUX PUMP MNTP-RELATED"/>
    <property type="match status" value="1"/>
</dbReference>
<dbReference type="AlphaFoldDB" id="A0A120GPS2"/>
<protein>
    <recommendedName>
        <fullName evidence="8">Sporulation membrane protein YtaF</fullName>
    </recommendedName>
</protein>
<sequence>MWLQIIFLAFAVSIDGFGVGMTFGMRKMKIPLKSIAVISFCSALSLGIAMVIGQFISQLISIDAAEKTGGIILIFLGAWMVYQYFKPDKDQKDDRYHEKIIFNFEIKSLGVVINILQKPLNADFDKSGTITGVEALVLGFALSLDAFGAGVGAAMIGISPIILAACIAVMSSIFIWSGIQSGKLLSNNKVVQHLTFLPGVLLILIGLFKL</sequence>
<dbReference type="Pfam" id="PF02659">
    <property type="entry name" value="Mntp"/>
    <property type="match status" value="2"/>
</dbReference>
<evidence type="ECO:0000256" key="3">
    <source>
        <dbReference type="ARBA" id="ARBA00022989"/>
    </source>
</evidence>
<evidence type="ECO:0000256" key="4">
    <source>
        <dbReference type="ARBA" id="ARBA00023136"/>
    </source>
</evidence>
<dbReference type="NCBIfam" id="TIGR02840">
    <property type="entry name" value="spore_YtaF"/>
    <property type="match status" value="1"/>
</dbReference>
<feature type="transmembrane region" description="Helical" evidence="5">
    <location>
        <begin position="68"/>
        <end position="85"/>
    </location>
</feature>
<evidence type="ECO:0000256" key="5">
    <source>
        <dbReference type="SAM" id="Phobius"/>
    </source>
</evidence>
<keyword evidence="2 5" id="KW-0812">Transmembrane</keyword>
<evidence type="ECO:0008006" key="8">
    <source>
        <dbReference type="Google" id="ProtNLM"/>
    </source>
</evidence>
<organism evidence="6 7">
    <name type="scientific">Peribacillus simplex</name>
    <dbReference type="NCBI Taxonomy" id="1478"/>
    <lineage>
        <taxon>Bacteria</taxon>
        <taxon>Bacillati</taxon>
        <taxon>Bacillota</taxon>
        <taxon>Bacilli</taxon>
        <taxon>Bacillales</taxon>
        <taxon>Bacillaceae</taxon>
        <taxon>Peribacillus</taxon>
    </lineage>
</organism>
<evidence type="ECO:0000313" key="6">
    <source>
        <dbReference type="EMBL" id="KWW20020.1"/>
    </source>
</evidence>
<dbReference type="Proteomes" id="UP000064189">
    <property type="component" value="Unassembled WGS sequence"/>
</dbReference>
<dbReference type="InterPro" id="IPR014205">
    <property type="entry name" value="Spore_YtaF"/>
</dbReference>
<reference evidence="6 7" key="1">
    <citation type="submission" date="2015-11" db="EMBL/GenBank/DDBJ databases">
        <title>Genome Sequence of Bacillus simplex strain VanAntwerpen2.</title>
        <authorList>
            <person name="Couger M.B."/>
        </authorList>
    </citation>
    <scope>NUCLEOTIDE SEQUENCE [LARGE SCALE GENOMIC DNA]</scope>
    <source>
        <strain evidence="6 7">VanAntwerpen02</strain>
    </source>
</reference>
<feature type="transmembrane region" description="Helical" evidence="5">
    <location>
        <begin position="191"/>
        <end position="208"/>
    </location>
</feature>
<comment type="caution">
    <text evidence="6">The sequence shown here is derived from an EMBL/GenBank/DDBJ whole genome shotgun (WGS) entry which is preliminary data.</text>
</comment>
<keyword evidence="3 5" id="KW-1133">Transmembrane helix</keyword>
<feature type="transmembrane region" description="Helical" evidence="5">
    <location>
        <begin position="35"/>
        <end position="56"/>
    </location>
</feature>
<feature type="transmembrane region" description="Helical" evidence="5">
    <location>
        <begin position="161"/>
        <end position="179"/>
    </location>
</feature>
<evidence type="ECO:0000256" key="1">
    <source>
        <dbReference type="ARBA" id="ARBA00022475"/>
    </source>
</evidence>
<evidence type="ECO:0000256" key="2">
    <source>
        <dbReference type="ARBA" id="ARBA00022692"/>
    </source>
</evidence>
<evidence type="ECO:0000313" key="7">
    <source>
        <dbReference type="Proteomes" id="UP000064189"/>
    </source>
</evidence>
<proteinExistence type="predicted"/>
<feature type="transmembrane region" description="Helical" evidence="5">
    <location>
        <begin position="135"/>
        <end position="155"/>
    </location>
</feature>
<keyword evidence="4 5" id="KW-0472">Membrane</keyword>
<dbReference type="InterPro" id="IPR003810">
    <property type="entry name" value="Mntp/YtaF"/>
</dbReference>
<name>A0A120GPS2_9BACI</name>